<gene>
    <name evidence="1" type="ORF">S03H2_09740</name>
</gene>
<comment type="caution">
    <text evidence="1">The sequence shown here is derived from an EMBL/GenBank/DDBJ whole genome shotgun (WGS) entry which is preliminary data.</text>
</comment>
<organism evidence="1">
    <name type="scientific">marine sediment metagenome</name>
    <dbReference type="NCBI Taxonomy" id="412755"/>
    <lineage>
        <taxon>unclassified sequences</taxon>
        <taxon>metagenomes</taxon>
        <taxon>ecological metagenomes</taxon>
    </lineage>
</organism>
<accession>X1FZP9</accession>
<dbReference type="AlphaFoldDB" id="X1FZP9"/>
<sequence>MKKIYLLTSDGHRDSLSLDYYAEDEEGIKRLVATEMKESFGKDVREIVVDFDKKKICLESRSQWESDPDDWDRETYHFLCIEKVEKN</sequence>
<dbReference type="EMBL" id="BARU01005069">
    <property type="protein sequence ID" value="GAH26253.1"/>
    <property type="molecule type" value="Genomic_DNA"/>
</dbReference>
<reference evidence="1" key="1">
    <citation type="journal article" date="2014" name="Front. Microbiol.">
        <title>High frequency of phylogenetically diverse reductive dehalogenase-homologous genes in deep subseafloor sedimentary metagenomes.</title>
        <authorList>
            <person name="Kawai M."/>
            <person name="Futagami T."/>
            <person name="Toyoda A."/>
            <person name="Takaki Y."/>
            <person name="Nishi S."/>
            <person name="Hori S."/>
            <person name="Arai W."/>
            <person name="Tsubouchi T."/>
            <person name="Morono Y."/>
            <person name="Uchiyama I."/>
            <person name="Ito T."/>
            <person name="Fujiyama A."/>
            <person name="Inagaki F."/>
            <person name="Takami H."/>
        </authorList>
    </citation>
    <scope>NUCLEOTIDE SEQUENCE</scope>
    <source>
        <strain evidence="1">Expedition CK06-06</strain>
    </source>
</reference>
<protein>
    <submittedName>
        <fullName evidence="1">Uncharacterized protein</fullName>
    </submittedName>
</protein>
<proteinExistence type="predicted"/>
<evidence type="ECO:0000313" key="1">
    <source>
        <dbReference type="EMBL" id="GAH26253.1"/>
    </source>
</evidence>
<name>X1FZP9_9ZZZZ</name>